<proteinExistence type="predicted"/>
<feature type="non-terminal residue" evidence="3">
    <location>
        <position position="190"/>
    </location>
</feature>
<evidence type="ECO:0000313" key="4">
    <source>
        <dbReference type="Proteomes" id="UP001328107"/>
    </source>
</evidence>
<reference evidence="4" key="1">
    <citation type="submission" date="2022-10" db="EMBL/GenBank/DDBJ databases">
        <title>Genome assembly of Pristionchus species.</title>
        <authorList>
            <person name="Yoshida K."/>
            <person name="Sommer R.J."/>
        </authorList>
    </citation>
    <scope>NUCLEOTIDE SEQUENCE [LARGE SCALE GENOMIC DNA]</scope>
    <source>
        <strain evidence="4">RS5460</strain>
    </source>
</reference>
<dbReference type="EMBL" id="BTRK01000003">
    <property type="protein sequence ID" value="GMR41694.1"/>
    <property type="molecule type" value="Genomic_DNA"/>
</dbReference>
<dbReference type="AlphaFoldDB" id="A0AAN4ZKS2"/>
<gene>
    <name evidence="3" type="ORF">PMAYCL1PPCAC_11889</name>
</gene>
<feature type="signal peptide" evidence="2">
    <location>
        <begin position="1"/>
        <end position="21"/>
    </location>
</feature>
<keyword evidence="1" id="KW-1133">Transmembrane helix</keyword>
<evidence type="ECO:0000256" key="2">
    <source>
        <dbReference type="SAM" id="SignalP"/>
    </source>
</evidence>
<evidence type="ECO:0008006" key="5">
    <source>
        <dbReference type="Google" id="ProtNLM"/>
    </source>
</evidence>
<feature type="non-terminal residue" evidence="3">
    <location>
        <position position="1"/>
    </location>
</feature>
<feature type="transmembrane region" description="Helical" evidence="1">
    <location>
        <begin position="114"/>
        <end position="133"/>
    </location>
</feature>
<organism evidence="3 4">
    <name type="scientific">Pristionchus mayeri</name>
    <dbReference type="NCBI Taxonomy" id="1317129"/>
    <lineage>
        <taxon>Eukaryota</taxon>
        <taxon>Metazoa</taxon>
        <taxon>Ecdysozoa</taxon>
        <taxon>Nematoda</taxon>
        <taxon>Chromadorea</taxon>
        <taxon>Rhabditida</taxon>
        <taxon>Rhabditina</taxon>
        <taxon>Diplogasteromorpha</taxon>
        <taxon>Diplogasteroidea</taxon>
        <taxon>Neodiplogasteridae</taxon>
        <taxon>Pristionchus</taxon>
    </lineage>
</organism>
<dbReference type="Proteomes" id="UP001328107">
    <property type="component" value="Unassembled WGS sequence"/>
</dbReference>
<keyword evidence="2" id="KW-0732">Signal</keyword>
<evidence type="ECO:0000313" key="3">
    <source>
        <dbReference type="EMBL" id="GMR41694.1"/>
    </source>
</evidence>
<sequence>VAFLWHSLSLLFVFCEFCSLGIKEESILWRPINLYREAGGNSWNGGGDLLSSVRLVVGSVGGGSRLVAILLIVRGRRRRVVLLIRSGLRVSDRVQHRRAARRSRSLQEYVSRRGIVVAVVVVGGSLGVLRLAAVVRRLAIHVSGVGGERLVVPSRGIGRIVLLVVGRRRGIVLLVVGRRGGIVVLSVVRR</sequence>
<protein>
    <recommendedName>
        <fullName evidence="5">G protein-coupled receptor</fullName>
    </recommendedName>
</protein>
<accession>A0AAN4ZKS2</accession>
<feature type="transmembrane region" description="Helical" evidence="1">
    <location>
        <begin position="53"/>
        <end position="73"/>
    </location>
</feature>
<name>A0AAN4ZKS2_9BILA</name>
<keyword evidence="4" id="KW-1185">Reference proteome</keyword>
<keyword evidence="1" id="KW-0472">Membrane</keyword>
<evidence type="ECO:0000256" key="1">
    <source>
        <dbReference type="SAM" id="Phobius"/>
    </source>
</evidence>
<keyword evidence="1" id="KW-0812">Transmembrane</keyword>
<feature type="chain" id="PRO_5042878460" description="G protein-coupled receptor" evidence="2">
    <location>
        <begin position="22"/>
        <end position="190"/>
    </location>
</feature>
<comment type="caution">
    <text evidence="3">The sequence shown here is derived from an EMBL/GenBank/DDBJ whole genome shotgun (WGS) entry which is preliminary data.</text>
</comment>